<organism evidence="3 4">
    <name type="scientific">Agathobacter rectalis</name>
    <dbReference type="NCBI Taxonomy" id="39491"/>
    <lineage>
        <taxon>Bacteria</taxon>
        <taxon>Bacillati</taxon>
        <taxon>Bacillota</taxon>
        <taxon>Clostridia</taxon>
        <taxon>Lachnospirales</taxon>
        <taxon>Lachnospiraceae</taxon>
        <taxon>Agathobacter</taxon>
    </lineage>
</organism>
<sequence>MMSEEKPVRQVGVKIVKADNFGETPTVFVESQKPIEKSDKSEQLSMVNAVNASEWITHPIDMRGLKELVDNSTILPQCIRAYKSNIAGFGISVGYREDYEKETTEMQAEWNAMERVIDLLNMDCMSKEVFENVIRDRETFGISYCEVIRDMKGNVVQLEFIIDTPSIDMTYPLEPYIETEFFYKGERMMRKKKFRKFRQNVAGRTVYFKEFGDPRIMDKRTGKYVTEEDTEPVDIDDQANEIIDFRLGSMPYGEVRWIGQVLTVDGNRRAEVLNNAYFRKGRHTPLMILVKGGTLSDDAFTKLQTYMNEIEGEKGQHSFLILETENNETGAAFQDQKQPEVEIKDLASILQKDELFQEYQENGRKKTQSAFLLPDLYVGYTTDFNRATAQTAMEVTEKQVFQPERTSLAWVINNKLLNGYGFKHVEARFDEPDITNPDDIQKILNITERAGGLTPNLAKEYTYEVLGKDGCADYDGEWGNVPLAYSRTVTQSQLQANLGAGAGEQPQTTGNEPTGQNTKPQGNEKTVTEEELAILDGQIKKAELNDAELVPIMKEIRNALGAYREKAGD</sequence>
<evidence type="ECO:0000256" key="2">
    <source>
        <dbReference type="SAM" id="MobiDB-lite"/>
    </source>
</evidence>
<evidence type="ECO:0000256" key="1">
    <source>
        <dbReference type="ARBA" id="ARBA00006799"/>
    </source>
</evidence>
<comment type="similarity">
    <text evidence="1">Belongs to the phage portal family. PBSX subfamily.</text>
</comment>
<feature type="region of interest" description="Disordered" evidence="2">
    <location>
        <begin position="500"/>
        <end position="529"/>
    </location>
</feature>
<protein>
    <submittedName>
        <fullName evidence="3">Phage portal protein</fullName>
    </submittedName>
</protein>
<dbReference type="AlphaFoldDB" id="A0A414A7R0"/>
<feature type="compositionally biased region" description="Polar residues" evidence="2">
    <location>
        <begin position="505"/>
        <end position="525"/>
    </location>
</feature>
<dbReference type="EMBL" id="QSHU01000001">
    <property type="protein sequence ID" value="RHC41862.1"/>
    <property type="molecule type" value="Genomic_DNA"/>
</dbReference>
<accession>A0A414A7R0</accession>
<dbReference type="Pfam" id="PF04860">
    <property type="entry name" value="Phage_portal"/>
    <property type="match status" value="1"/>
</dbReference>
<proteinExistence type="inferred from homology"/>
<gene>
    <name evidence="3" type="ORF">DW848_00570</name>
</gene>
<evidence type="ECO:0000313" key="3">
    <source>
        <dbReference type="EMBL" id="RHC41862.1"/>
    </source>
</evidence>
<dbReference type="Proteomes" id="UP000286104">
    <property type="component" value="Unassembled WGS sequence"/>
</dbReference>
<dbReference type="InterPro" id="IPR006944">
    <property type="entry name" value="Phage/GTA_portal"/>
</dbReference>
<dbReference type="NCBIfam" id="TIGR01540">
    <property type="entry name" value="portal_PBSX"/>
    <property type="match status" value="1"/>
</dbReference>
<name>A0A414A7R0_9FIRM</name>
<dbReference type="InterPro" id="IPR006430">
    <property type="entry name" value="Phage_portal_PBSX"/>
</dbReference>
<evidence type="ECO:0000313" key="4">
    <source>
        <dbReference type="Proteomes" id="UP000286104"/>
    </source>
</evidence>
<reference evidence="3 4" key="1">
    <citation type="submission" date="2018-08" db="EMBL/GenBank/DDBJ databases">
        <title>A genome reference for cultivated species of the human gut microbiota.</title>
        <authorList>
            <person name="Zou Y."/>
            <person name="Xue W."/>
            <person name="Luo G."/>
        </authorList>
    </citation>
    <scope>NUCLEOTIDE SEQUENCE [LARGE SCALE GENOMIC DNA]</scope>
    <source>
        <strain evidence="3 4">AM36-3AA</strain>
    </source>
</reference>
<comment type="caution">
    <text evidence="3">The sequence shown here is derived from an EMBL/GenBank/DDBJ whole genome shotgun (WGS) entry which is preliminary data.</text>
</comment>